<dbReference type="Proteomes" id="UP000717835">
    <property type="component" value="Unassembled WGS sequence"/>
</dbReference>
<dbReference type="RefSeq" id="WP_022021125.1">
    <property type="nucleotide sequence ID" value="NZ_CALUIP010000037.1"/>
</dbReference>
<evidence type="ECO:0000256" key="1">
    <source>
        <dbReference type="ARBA" id="ARBA00001478"/>
    </source>
</evidence>
<evidence type="ECO:0000256" key="2">
    <source>
        <dbReference type="ARBA" id="ARBA00012588"/>
    </source>
</evidence>
<comment type="catalytic activity">
    <reaction evidence="1">
        <text>[(1-&gt;4)-alpha-D-glucosyl](n) + ADP-alpha-D-glucose = [(1-&gt;4)-alpha-D-glucosyl](n+1) + ADP + H(+)</text>
        <dbReference type="Rhea" id="RHEA:18189"/>
        <dbReference type="Rhea" id="RHEA-COMP:9584"/>
        <dbReference type="Rhea" id="RHEA-COMP:9587"/>
        <dbReference type="ChEBI" id="CHEBI:15378"/>
        <dbReference type="ChEBI" id="CHEBI:15444"/>
        <dbReference type="ChEBI" id="CHEBI:57498"/>
        <dbReference type="ChEBI" id="CHEBI:456216"/>
        <dbReference type="EC" id="2.4.1.21"/>
    </reaction>
</comment>
<dbReference type="GO" id="GO:0009011">
    <property type="term" value="F:alpha-1,4-glucan glucosyltransferase (ADP-glucose donor) activity"/>
    <property type="evidence" value="ECO:0007669"/>
    <property type="project" value="UniProtKB-EC"/>
</dbReference>
<dbReference type="InterPro" id="IPR013534">
    <property type="entry name" value="Starch_synth_cat_dom"/>
</dbReference>
<dbReference type="OrthoDB" id="9808590at2"/>
<evidence type="ECO:0000256" key="3">
    <source>
        <dbReference type="ARBA" id="ARBA00022676"/>
    </source>
</evidence>
<sequence length="272" mass="31643">MTKANKVLFITQEITPYVPETELSLTGRNLPQAIQERGREIRTFMPKWGNINERRNQLHEVIRLSGMNLIIDDTDHPLIIKVASIQSARMQVYFIDNDDYFQNRLQATDENGEEYEDNDARTIFYARGVLETVKKLRWCPDIIHCQSWMTALAPLYIKKAYRDEPSFRSSKVIFSLYGNDFKQTFHPEFTNLLMLKGITKKDISILKDPINYTTLCKLAVEYSDGIIQQSPNANQEVLDYARSLGKPILEYQNDDNFADRCNSFYDLVSETE</sequence>
<dbReference type="EC" id="2.4.1.21" evidence="2"/>
<dbReference type="Pfam" id="PF08323">
    <property type="entry name" value="Glyco_transf_5"/>
    <property type="match status" value="1"/>
</dbReference>
<accession>A0A921I0B1</accession>
<keyword evidence="4" id="KW-0808">Transferase</keyword>
<dbReference type="PANTHER" id="PTHR45825:SF11">
    <property type="entry name" value="ALPHA AMYLASE DOMAIN-CONTAINING PROTEIN"/>
    <property type="match status" value="1"/>
</dbReference>
<dbReference type="AlphaFoldDB" id="A0A921I0B1"/>
<evidence type="ECO:0000256" key="4">
    <source>
        <dbReference type="ARBA" id="ARBA00022679"/>
    </source>
</evidence>
<protein>
    <recommendedName>
        <fullName evidence="2">starch synthase</fullName>
        <ecNumber evidence="2">2.4.1.21</ecNumber>
    </recommendedName>
</protein>
<evidence type="ECO:0000313" key="6">
    <source>
        <dbReference type="EMBL" id="HJF93156.1"/>
    </source>
</evidence>
<feature type="domain" description="Starch synthase catalytic" evidence="5">
    <location>
        <begin position="6"/>
        <end position="240"/>
    </location>
</feature>
<dbReference type="PANTHER" id="PTHR45825">
    <property type="entry name" value="GRANULE-BOUND STARCH SYNTHASE 1, CHLOROPLASTIC/AMYLOPLASTIC"/>
    <property type="match status" value="1"/>
</dbReference>
<evidence type="ECO:0000259" key="5">
    <source>
        <dbReference type="Pfam" id="PF08323"/>
    </source>
</evidence>
<dbReference type="Gene3D" id="3.40.50.2000">
    <property type="entry name" value="Glycogen Phosphorylase B"/>
    <property type="match status" value="1"/>
</dbReference>
<reference evidence="6" key="2">
    <citation type="submission" date="2021-09" db="EMBL/GenBank/DDBJ databases">
        <authorList>
            <person name="Gilroy R."/>
        </authorList>
    </citation>
    <scope>NUCLEOTIDE SEQUENCE</scope>
    <source>
        <strain evidence="6">CHK55-1828</strain>
    </source>
</reference>
<keyword evidence="3" id="KW-0328">Glycosyltransferase</keyword>
<organism evidence="6 7">
    <name type="scientific">Mediterranea massiliensis</name>
    <dbReference type="NCBI Taxonomy" id="1841865"/>
    <lineage>
        <taxon>Bacteria</taxon>
        <taxon>Pseudomonadati</taxon>
        <taxon>Bacteroidota</taxon>
        <taxon>Bacteroidia</taxon>
        <taxon>Bacteroidales</taxon>
        <taxon>Bacteroidaceae</taxon>
        <taxon>Mediterranea</taxon>
    </lineage>
</organism>
<comment type="caution">
    <text evidence="6">The sequence shown here is derived from an EMBL/GenBank/DDBJ whole genome shotgun (WGS) entry which is preliminary data.</text>
</comment>
<reference evidence="6" key="1">
    <citation type="journal article" date="2021" name="PeerJ">
        <title>Extensive microbial diversity within the chicken gut microbiome revealed by metagenomics and culture.</title>
        <authorList>
            <person name="Gilroy R."/>
            <person name="Ravi A."/>
            <person name="Getino M."/>
            <person name="Pursley I."/>
            <person name="Horton D.L."/>
            <person name="Alikhan N.F."/>
            <person name="Baker D."/>
            <person name="Gharbi K."/>
            <person name="Hall N."/>
            <person name="Watson M."/>
            <person name="Adriaenssens E.M."/>
            <person name="Foster-Nyarko E."/>
            <person name="Jarju S."/>
            <person name="Secka A."/>
            <person name="Antonio M."/>
            <person name="Oren A."/>
            <person name="Chaudhuri R.R."/>
            <person name="La Ragione R."/>
            <person name="Hildebrand F."/>
            <person name="Pallen M.J."/>
        </authorList>
    </citation>
    <scope>NUCLEOTIDE SEQUENCE</scope>
    <source>
        <strain evidence="6">CHK55-1828</strain>
    </source>
</reference>
<dbReference type="SUPFAM" id="SSF53756">
    <property type="entry name" value="UDP-Glycosyltransferase/glycogen phosphorylase"/>
    <property type="match status" value="1"/>
</dbReference>
<evidence type="ECO:0000313" key="7">
    <source>
        <dbReference type="Proteomes" id="UP000717835"/>
    </source>
</evidence>
<proteinExistence type="predicted"/>
<dbReference type="EMBL" id="DYVX01000098">
    <property type="protein sequence ID" value="HJF93156.1"/>
    <property type="molecule type" value="Genomic_DNA"/>
</dbReference>
<gene>
    <name evidence="6" type="ORF">K8W02_12350</name>
</gene>
<name>A0A921I0B1_9BACT</name>